<comment type="caution">
    <text evidence="3">The sequence shown here is derived from an EMBL/GenBank/DDBJ whole genome shotgun (WGS) entry which is preliminary data.</text>
</comment>
<evidence type="ECO:0000259" key="1">
    <source>
        <dbReference type="Pfam" id="PF05838"/>
    </source>
</evidence>
<dbReference type="Gene3D" id="1.20.141.10">
    <property type="entry name" value="Chitosanase, subunit A, domain 1"/>
    <property type="match status" value="1"/>
</dbReference>
<dbReference type="CDD" id="cd13926">
    <property type="entry name" value="N-acetylmuramidase_GH108"/>
    <property type="match status" value="1"/>
</dbReference>
<dbReference type="AlphaFoldDB" id="A0A0J1AAJ6"/>
<dbReference type="InterPro" id="IPR023346">
    <property type="entry name" value="Lysozyme-like_dom_sf"/>
</dbReference>
<dbReference type="Proteomes" id="UP000036122">
    <property type="component" value="Unassembled WGS sequence"/>
</dbReference>
<proteinExistence type="predicted"/>
<dbReference type="GO" id="GO:0016787">
    <property type="term" value="F:hydrolase activity"/>
    <property type="evidence" value="ECO:0007669"/>
    <property type="project" value="UniProtKB-KW"/>
</dbReference>
<dbReference type="PATRIC" id="fig|1409923.3.peg.820"/>
<evidence type="ECO:0000259" key="2">
    <source>
        <dbReference type="Pfam" id="PF09374"/>
    </source>
</evidence>
<gene>
    <name evidence="3" type="ORF">T630_2667</name>
</gene>
<dbReference type="InterPro" id="IPR008565">
    <property type="entry name" value="TtsA-like_GH18_dom"/>
</dbReference>
<keyword evidence="3" id="KW-0378">Hydrolase</keyword>
<dbReference type="InterPro" id="IPR018537">
    <property type="entry name" value="Peptidoglycan-bd_3"/>
</dbReference>
<protein>
    <submittedName>
        <fullName evidence="3">Glycoside hydrolase, family 108</fullName>
    </submittedName>
</protein>
<evidence type="ECO:0000313" key="3">
    <source>
        <dbReference type="EMBL" id="KLT91592.1"/>
    </source>
</evidence>
<feature type="domain" description="Peptidoglycan binding" evidence="2">
    <location>
        <begin position="97"/>
        <end position="178"/>
    </location>
</feature>
<sequence length="181" mass="20442">MNIEQYLEELIKREGGYVNNPADRGGATKYGITQAVARENGWNGNMKDLPLEFAKSIYKKQYWLEPRFDQVNALSPSVAEELLDTGVNCGPNFAKPLLQRALNLLNNQGKAGWPDLTVDGIYGPATLSALKTYLAKRGKDGEKVLVRVLNIMQGQRYIEICERNPSQEQFFYGWINNRISL</sequence>
<dbReference type="Pfam" id="PF05838">
    <property type="entry name" value="Glyco_hydro_108"/>
    <property type="match status" value="1"/>
</dbReference>
<dbReference type="RefSeq" id="WP_047930032.1">
    <property type="nucleotide sequence ID" value="NZ_JPHZ01000007.1"/>
</dbReference>
<name>A0A0J1AAJ6_ACIBA</name>
<evidence type="ECO:0000313" key="4">
    <source>
        <dbReference type="Proteomes" id="UP000036122"/>
    </source>
</evidence>
<accession>A0A0J1AAJ6</accession>
<feature type="domain" description="TtsA-like Glycoside hydrolase family 108" evidence="1">
    <location>
        <begin position="8"/>
        <end position="90"/>
    </location>
</feature>
<dbReference type="EMBL" id="JPHZ01000007">
    <property type="protein sequence ID" value="KLT91592.1"/>
    <property type="molecule type" value="Genomic_DNA"/>
</dbReference>
<reference evidence="3 4" key="1">
    <citation type="submission" date="2014-07" db="EMBL/GenBank/DDBJ databases">
        <authorList>
            <person name="Harkins D.M."/>
            <person name="Lesho E."/>
            <person name="Waterman P.E."/>
            <person name="Chan A."/>
            <person name="Fouts D.E."/>
        </authorList>
    </citation>
    <scope>NUCLEOTIDE SEQUENCE [LARGE SCALE GENOMIC DNA]</scope>
    <source>
        <strain evidence="3 4">MRSN 3527</strain>
    </source>
</reference>
<organism evidence="3 4">
    <name type="scientific">Acinetobacter baumannii MRSN 3527</name>
    <dbReference type="NCBI Taxonomy" id="1409923"/>
    <lineage>
        <taxon>Bacteria</taxon>
        <taxon>Pseudomonadati</taxon>
        <taxon>Pseudomonadota</taxon>
        <taxon>Gammaproteobacteria</taxon>
        <taxon>Moraxellales</taxon>
        <taxon>Moraxellaceae</taxon>
        <taxon>Acinetobacter</taxon>
        <taxon>Acinetobacter calcoaceticus/baumannii complex</taxon>
    </lineage>
</organism>
<dbReference type="SUPFAM" id="SSF53955">
    <property type="entry name" value="Lysozyme-like"/>
    <property type="match status" value="1"/>
</dbReference>
<dbReference type="Pfam" id="PF09374">
    <property type="entry name" value="PG_binding_3"/>
    <property type="match status" value="1"/>
</dbReference>